<keyword evidence="3" id="KW-1185">Reference proteome</keyword>
<dbReference type="GO" id="GO:0008168">
    <property type="term" value="F:methyltransferase activity"/>
    <property type="evidence" value="ECO:0007669"/>
    <property type="project" value="UniProtKB-KW"/>
</dbReference>
<dbReference type="Proteomes" id="UP000054877">
    <property type="component" value="Unassembled WGS sequence"/>
</dbReference>
<dbReference type="EMBL" id="LNYX01000007">
    <property type="protein sequence ID" value="KTD65350.1"/>
    <property type="molecule type" value="Genomic_DNA"/>
</dbReference>
<keyword evidence="2" id="KW-0808">Transferase</keyword>
<evidence type="ECO:0000313" key="3">
    <source>
        <dbReference type="Proteomes" id="UP000054877"/>
    </source>
</evidence>
<evidence type="ECO:0000313" key="2">
    <source>
        <dbReference type="EMBL" id="KTD65350.1"/>
    </source>
</evidence>
<keyword evidence="2" id="KW-0489">Methyltransferase</keyword>
<dbReference type="RefSeq" id="WP_058482617.1">
    <property type="nucleotide sequence ID" value="NZ_CAAAII010000002.1"/>
</dbReference>
<dbReference type="PATRIC" id="fig|452.5.peg.731"/>
<dbReference type="InterPro" id="IPR014777">
    <property type="entry name" value="4pyrrole_Mease_sub1"/>
</dbReference>
<dbReference type="GO" id="GO:0032259">
    <property type="term" value="P:methylation"/>
    <property type="evidence" value="ECO:0007669"/>
    <property type="project" value="UniProtKB-KW"/>
</dbReference>
<dbReference type="InterPro" id="IPR035996">
    <property type="entry name" value="4pyrrol_Methylase_sf"/>
</dbReference>
<accession>A0A0W0Z9A9</accession>
<reference evidence="2 3" key="1">
    <citation type="submission" date="2015-11" db="EMBL/GenBank/DDBJ databases">
        <title>Genomic analysis of 38 Legionella species identifies large and diverse effector repertoires.</title>
        <authorList>
            <person name="Burstein D."/>
            <person name="Amaro F."/>
            <person name="Zusman T."/>
            <person name="Lifshitz Z."/>
            <person name="Cohen O."/>
            <person name="Gilbert J.A."/>
            <person name="Pupko T."/>
            <person name="Shuman H.A."/>
            <person name="Segal G."/>
        </authorList>
    </citation>
    <scope>NUCLEOTIDE SEQUENCE [LARGE SCALE GENOMIC DNA]</scope>
    <source>
        <strain evidence="2 3">Mt.St.Helens-9</strain>
    </source>
</reference>
<dbReference type="InterPro" id="IPR000878">
    <property type="entry name" value="4pyrrol_Mease"/>
</dbReference>
<sequence length="268" mass="30042">MPKLLVVGSGIKSVAHLTEETKRVIQNADKVLYLVNEEHLKAWITREAKVSESLESLYFSCEKRIEAYQKITAHIVEVYNQVSSLCVVFYGHPAVFADSALNAVKIIQSQGGDATILPAVSSMDCLFSDLQIDPGNHGCFLIDATELLIYERNIDVHAHLILWQVANLGTFDRTKTTKLPVLVNYLSSFYPKDHPACIYEASILPTQQPRMEWTTISELDSMTFKAISMLYLPPIPETQINSHYLSLLDMNEDNFVLSAQSSTSLTVE</sequence>
<evidence type="ECO:0000259" key="1">
    <source>
        <dbReference type="Pfam" id="PF00590"/>
    </source>
</evidence>
<feature type="domain" description="Tetrapyrrole methylase" evidence="1">
    <location>
        <begin position="3"/>
        <end position="201"/>
    </location>
</feature>
<dbReference type="STRING" id="452.Lspi_0667"/>
<dbReference type="OrthoDB" id="1459304at2"/>
<comment type="caution">
    <text evidence="2">The sequence shown here is derived from an EMBL/GenBank/DDBJ whole genome shotgun (WGS) entry which is preliminary data.</text>
</comment>
<dbReference type="Gene3D" id="3.40.1010.10">
    <property type="entry name" value="Cobalt-precorrin-4 Transmethylase, Domain 1"/>
    <property type="match status" value="1"/>
</dbReference>
<dbReference type="SUPFAM" id="SSF53790">
    <property type="entry name" value="Tetrapyrrole methylase"/>
    <property type="match status" value="1"/>
</dbReference>
<gene>
    <name evidence="2" type="ORF">Lspi_0667</name>
</gene>
<dbReference type="AlphaFoldDB" id="A0A0W0Z9A9"/>
<name>A0A0W0Z9A9_LEGSP</name>
<dbReference type="Pfam" id="PF00590">
    <property type="entry name" value="TP_methylase"/>
    <property type="match status" value="1"/>
</dbReference>
<organism evidence="2 3">
    <name type="scientific">Legionella spiritensis</name>
    <dbReference type="NCBI Taxonomy" id="452"/>
    <lineage>
        <taxon>Bacteria</taxon>
        <taxon>Pseudomonadati</taxon>
        <taxon>Pseudomonadota</taxon>
        <taxon>Gammaproteobacteria</taxon>
        <taxon>Legionellales</taxon>
        <taxon>Legionellaceae</taxon>
        <taxon>Legionella</taxon>
    </lineage>
</organism>
<protein>
    <submittedName>
        <fullName evidence="2">Tetrapyrrole methylase</fullName>
    </submittedName>
</protein>
<dbReference type="CDD" id="cd19916">
    <property type="entry name" value="OphMA_like"/>
    <property type="match status" value="1"/>
</dbReference>
<proteinExistence type="predicted"/>